<proteinExistence type="predicted"/>
<dbReference type="Pfam" id="PF00239">
    <property type="entry name" value="Resolvase"/>
    <property type="match status" value="1"/>
</dbReference>
<keyword evidence="1" id="KW-0238">DNA-binding</keyword>
<dbReference type="Proteomes" id="UP000452293">
    <property type="component" value="Unassembled WGS sequence"/>
</dbReference>
<dbReference type="EMBL" id="WWVW01000012">
    <property type="protein sequence ID" value="MZL77243.1"/>
    <property type="molecule type" value="Genomic_DNA"/>
</dbReference>
<dbReference type="SUPFAM" id="SSF53041">
    <property type="entry name" value="Resolvase-like"/>
    <property type="match status" value="1"/>
</dbReference>
<accession>A0A6L8T8P8</accession>
<dbReference type="Gene3D" id="3.40.50.1390">
    <property type="entry name" value="Resolvase, N-terminal catalytic domain"/>
    <property type="match status" value="1"/>
</dbReference>
<sequence length="235" mass="26832">MNRYFGYARISTPQQSIERQIRNILAAYPQSEIIREVFTGTKFQGRREFEKLLKKLNAGDTIIFDSVSRMSRDAEEGFTMYEDLFSKGINLVFLKEPHINTETYKSALQGGIPTTGTDIDCILEGINKYLLLLAKEQIRLAFEQSEKEVQDLRQRTKEGMQTARLSGKQIGQASGSKLVTKKSIAAKEIILKHNKTFGGSLNDLETITQAGITRKTFYKYKKELLSEMIEQTNQR</sequence>
<dbReference type="PANTHER" id="PTHR30461">
    <property type="entry name" value="DNA-INVERTASE FROM LAMBDOID PROPHAGE"/>
    <property type="match status" value="1"/>
</dbReference>
<evidence type="ECO:0000256" key="1">
    <source>
        <dbReference type="ARBA" id="ARBA00023125"/>
    </source>
</evidence>
<dbReference type="Proteomes" id="UP000473323">
    <property type="component" value="Unassembled WGS sequence"/>
</dbReference>
<dbReference type="CDD" id="cd03768">
    <property type="entry name" value="SR_ResInv"/>
    <property type="match status" value="1"/>
</dbReference>
<protein>
    <submittedName>
        <fullName evidence="4">Recombinase family protein</fullName>
    </submittedName>
</protein>
<dbReference type="SMART" id="SM00857">
    <property type="entry name" value="Resolvase"/>
    <property type="match status" value="1"/>
</dbReference>
<comment type="caution">
    <text evidence="4">The sequence shown here is derived from an EMBL/GenBank/DDBJ whole genome shotgun (WGS) entry which is preliminary data.</text>
</comment>
<keyword evidence="2" id="KW-0233">DNA recombination</keyword>
<keyword evidence="6" id="KW-1185">Reference proteome</keyword>
<reference evidence="6 7" key="1">
    <citation type="journal article" date="2019" name="Nat. Med.">
        <title>A library of human gut bacterial isolates paired with longitudinal multiomics data enables mechanistic microbiome research.</title>
        <authorList>
            <person name="Poyet M."/>
            <person name="Groussin M."/>
            <person name="Gibbons S.M."/>
            <person name="Avila-Pacheco J."/>
            <person name="Jiang X."/>
            <person name="Kearney S.M."/>
            <person name="Perrotta A.R."/>
            <person name="Berdy B."/>
            <person name="Zhao S."/>
            <person name="Lieberman T.D."/>
            <person name="Swanson P.K."/>
            <person name="Smith M."/>
            <person name="Roesemann S."/>
            <person name="Alexander J.E."/>
            <person name="Rich S.A."/>
            <person name="Livny J."/>
            <person name="Vlamakis H."/>
            <person name="Clish C."/>
            <person name="Bullock K."/>
            <person name="Deik A."/>
            <person name="Scott J."/>
            <person name="Pierce K.A."/>
            <person name="Xavier R.J."/>
            <person name="Alm E.J."/>
        </authorList>
    </citation>
    <scope>NUCLEOTIDE SEQUENCE [LARGE SCALE GENOMIC DNA]</scope>
    <source>
        <strain evidence="5 6">BIOML-A1</strain>
        <strain evidence="4 7">BIOML-A4</strain>
    </source>
</reference>
<evidence type="ECO:0000313" key="4">
    <source>
        <dbReference type="EMBL" id="MZL60598.1"/>
    </source>
</evidence>
<evidence type="ECO:0000313" key="7">
    <source>
        <dbReference type="Proteomes" id="UP000473323"/>
    </source>
</evidence>
<organism evidence="4 7">
    <name type="scientific">Blautia massiliensis</name>
    <name type="common">ex Durand et al. 2017</name>
    <dbReference type="NCBI Taxonomy" id="1737424"/>
    <lineage>
        <taxon>Bacteria</taxon>
        <taxon>Bacillati</taxon>
        <taxon>Bacillota</taxon>
        <taxon>Clostridia</taxon>
        <taxon>Lachnospirales</taxon>
        <taxon>Lachnospiraceae</taxon>
        <taxon>Blautia</taxon>
    </lineage>
</organism>
<evidence type="ECO:0000313" key="6">
    <source>
        <dbReference type="Proteomes" id="UP000452293"/>
    </source>
</evidence>
<dbReference type="InterPro" id="IPR006119">
    <property type="entry name" value="Resolv_N"/>
</dbReference>
<dbReference type="EMBL" id="WWVT01000001">
    <property type="protein sequence ID" value="MZL60598.1"/>
    <property type="molecule type" value="Genomic_DNA"/>
</dbReference>
<dbReference type="PROSITE" id="PS51736">
    <property type="entry name" value="RECOMBINASES_3"/>
    <property type="match status" value="1"/>
</dbReference>
<name>A0A6L8T8P8_9FIRM</name>
<feature type="domain" description="Resolvase/invertase-type recombinase catalytic" evidence="3">
    <location>
        <begin position="3"/>
        <end position="167"/>
    </location>
</feature>
<dbReference type="InterPro" id="IPR050639">
    <property type="entry name" value="SSR_resolvase"/>
</dbReference>
<evidence type="ECO:0000313" key="5">
    <source>
        <dbReference type="EMBL" id="MZL77243.1"/>
    </source>
</evidence>
<dbReference type="RefSeq" id="WP_021650850.1">
    <property type="nucleotide sequence ID" value="NZ_CAKXSV010000020.1"/>
</dbReference>
<evidence type="ECO:0000256" key="2">
    <source>
        <dbReference type="ARBA" id="ARBA00023172"/>
    </source>
</evidence>
<dbReference type="InterPro" id="IPR036162">
    <property type="entry name" value="Resolvase-like_N_sf"/>
</dbReference>
<dbReference type="GO" id="GO:0000150">
    <property type="term" value="F:DNA strand exchange activity"/>
    <property type="evidence" value="ECO:0007669"/>
    <property type="project" value="InterPro"/>
</dbReference>
<dbReference type="AlphaFoldDB" id="A0A6L8T8P8"/>
<dbReference type="GO" id="GO:0003677">
    <property type="term" value="F:DNA binding"/>
    <property type="evidence" value="ECO:0007669"/>
    <property type="project" value="UniProtKB-KW"/>
</dbReference>
<evidence type="ECO:0000259" key="3">
    <source>
        <dbReference type="PROSITE" id="PS51736"/>
    </source>
</evidence>
<gene>
    <name evidence="4" type="ORF">GT694_00730</name>
    <name evidence="5" type="ORF">GT718_07680</name>
</gene>
<dbReference type="PANTHER" id="PTHR30461:SF2">
    <property type="entry name" value="SERINE RECOMBINASE PINE-RELATED"/>
    <property type="match status" value="1"/>
</dbReference>